<accession>A0A9N8ZC57</accession>
<dbReference type="InterPro" id="IPR006597">
    <property type="entry name" value="Sel1-like"/>
</dbReference>
<dbReference type="Pfam" id="PF08238">
    <property type="entry name" value="Sel1"/>
    <property type="match status" value="4"/>
</dbReference>
<gene>
    <name evidence="2" type="ORF">ALEPTO_LOCUS2812</name>
</gene>
<comment type="caution">
    <text evidence="2">The sequence shown here is derived from an EMBL/GenBank/DDBJ whole genome shotgun (WGS) entry which is preliminary data.</text>
</comment>
<organism evidence="2 3">
    <name type="scientific">Ambispora leptoticha</name>
    <dbReference type="NCBI Taxonomy" id="144679"/>
    <lineage>
        <taxon>Eukaryota</taxon>
        <taxon>Fungi</taxon>
        <taxon>Fungi incertae sedis</taxon>
        <taxon>Mucoromycota</taxon>
        <taxon>Glomeromycotina</taxon>
        <taxon>Glomeromycetes</taxon>
        <taxon>Archaeosporales</taxon>
        <taxon>Ambisporaceae</taxon>
        <taxon>Ambispora</taxon>
    </lineage>
</organism>
<reference evidence="2" key="1">
    <citation type="submission" date="2021-06" db="EMBL/GenBank/DDBJ databases">
        <authorList>
            <person name="Kallberg Y."/>
            <person name="Tangrot J."/>
            <person name="Rosling A."/>
        </authorList>
    </citation>
    <scope>NUCLEOTIDE SEQUENCE</scope>
    <source>
        <strain evidence="2">FL130A</strain>
    </source>
</reference>
<proteinExistence type="inferred from homology"/>
<dbReference type="EMBL" id="CAJVPS010000459">
    <property type="protein sequence ID" value="CAG8487579.1"/>
    <property type="molecule type" value="Genomic_DNA"/>
</dbReference>
<dbReference type="PANTHER" id="PTHR11102:SF160">
    <property type="entry name" value="ERAD-ASSOCIATED E3 UBIQUITIN-PROTEIN LIGASE COMPONENT HRD3"/>
    <property type="match status" value="1"/>
</dbReference>
<evidence type="ECO:0000313" key="2">
    <source>
        <dbReference type="EMBL" id="CAG8487579.1"/>
    </source>
</evidence>
<sequence>MEVIKKQVVDNVEKHNKDTWILDNVTEIFIERTMLVQYNEAIEREIKSFLKENNYIEEKLFKIATQRQADSKYWTLLAFLNSQGLGAPIDDKNSFYWYCKAAVELHDPIGLQKTATSYYFGIGVEQNSVTANSWYKKAAEANMIDAQFRLARNYFHGDGIEVDHVKGLYWFEKSASLGSVDAMNLLARFYLGQLIYSKKDLRRGFIWSERLFHLHWNASRTGFVNLTNCFQRGWGTCVDMHKAIFVFVYMLRNGRTFNKRRLANCFRVYT</sequence>
<dbReference type="Gene3D" id="1.25.40.10">
    <property type="entry name" value="Tetratricopeptide repeat domain"/>
    <property type="match status" value="1"/>
</dbReference>
<protein>
    <submittedName>
        <fullName evidence="2">11830_t:CDS:1</fullName>
    </submittedName>
</protein>
<dbReference type="AlphaFoldDB" id="A0A9N8ZC57"/>
<dbReference type="SUPFAM" id="SSF81901">
    <property type="entry name" value="HCP-like"/>
    <property type="match status" value="1"/>
</dbReference>
<comment type="similarity">
    <text evidence="1">Belongs to the sel-1 family.</text>
</comment>
<dbReference type="Proteomes" id="UP000789508">
    <property type="component" value="Unassembled WGS sequence"/>
</dbReference>
<dbReference type="PANTHER" id="PTHR11102">
    <property type="entry name" value="SEL-1-LIKE PROTEIN"/>
    <property type="match status" value="1"/>
</dbReference>
<keyword evidence="3" id="KW-1185">Reference proteome</keyword>
<dbReference type="InterPro" id="IPR050767">
    <property type="entry name" value="Sel1_AlgK"/>
</dbReference>
<dbReference type="SMART" id="SM00671">
    <property type="entry name" value="SEL1"/>
    <property type="match status" value="4"/>
</dbReference>
<evidence type="ECO:0000256" key="1">
    <source>
        <dbReference type="ARBA" id="ARBA00038101"/>
    </source>
</evidence>
<dbReference type="InterPro" id="IPR011990">
    <property type="entry name" value="TPR-like_helical_dom_sf"/>
</dbReference>
<name>A0A9N8ZC57_9GLOM</name>
<evidence type="ECO:0000313" key="3">
    <source>
        <dbReference type="Proteomes" id="UP000789508"/>
    </source>
</evidence>
<dbReference type="OrthoDB" id="2384430at2759"/>